<protein>
    <submittedName>
        <fullName evidence="1">Uncharacterized protein</fullName>
    </submittedName>
</protein>
<dbReference type="EMBL" id="BMAU01021215">
    <property type="protein sequence ID" value="GFX99895.1"/>
    <property type="molecule type" value="Genomic_DNA"/>
</dbReference>
<accession>A0A8X6RTB4</accession>
<dbReference type="AlphaFoldDB" id="A0A8X6RTB4"/>
<name>A0A8X6RTB4_TRICX</name>
<keyword evidence="2" id="KW-1185">Reference proteome</keyword>
<reference evidence="1" key="1">
    <citation type="submission" date="2020-08" db="EMBL/GenBank/DDBJ databases">
        <title>Multicomponent nature underlies the extraordinary mechanical properties of spider dragline silk.</title>
        <authorList>
            <person name="Kono N."/>
            <person name="Nakamura H."/>
            <person name="Mori M."/>
            <person name="Yoshida Y."/>
            <person name="Ohtoshi R."/>
            <person name="Malay A.D."/>
            <person name="Moran D.A.P."/>
            <person name="Tomita M."/>
            <person name="Numata K."/>
            <person name="Arakawa K."/>
        </authorList>
    </citation>
    <scope>NUCLEOTIDE SEQUENCE</scope>
</reference>
<dbReference type="Proteomes" id="UP000887159">
    <property type="component" value="Unassembled WGS sequence"/>
</dbReference>
<evidence type="ECO:0000313" key="1">
    <source>
        <dbReference type="EMBL" id="GFX99895.1"/>
    </source>
</evidence>
<proteinExistence type="predicted"/>
<organism evidence="1 2">
    <name type="scientific">Trichonephila clavipes</name>
    <name type="common">Golden silk orbweaver</name>
    <name type="synonym">Nephila clavipes</name>
    <dbReference type="NCBI Taxonomy" id="2585209"/>
    <lineage>
        <taxon>Eukaryota</taxon>
        <taxon>Metazoa</taxon>
        <taxon>Ecdysozoa</taxon>
        <taxon>Arthropoda</taxon>
        <taxon>Chelicerata</taxon>
        <taxon>Arachnida</taxon>
        <taxon>Araneae</taxon>
        <taxon>Araneomorphae</taxon>
        <taxon>Entelegynae</taxon>
        <taxon>Araneoidea</taxon>
        <taxon>Nephilidae</taxon>
        <taxon>Trichonephila</taxon>
    </lineage>
</organism>
<gene>
    <name evidence="1" type="ORF">TNCV_259321</name>
</gene>
<sequence length="88" mass="9734">MKSSWKIGGKPIRSGGSKTRCILKYDFQIMEPVPVDRNNIQKRLVTGHPRATTSQDGRYLAFNCKAHWGITATRSAASDSSASKYTVC</sequence>
<comment type="caution">
    <text evidence="1">The sequence shown here is derived from an EMBL/GenBank/DDBJ whole genome shotgun (WGS) entry which is preliminary data.</text>
</comment>
<evidence type="ECO:0000313" key="2">
    <source>
        <dbReference type="Proteomes" id="UP000887159"/>
    </source>
</evidence>